<organism evidence="9 10">
    <name type="scientific">Lithospermum erythrorhizon</name>
    <name type="common">Purple gromwell</name>
    <name type="synonym">Lithospermum officinale var. erythrorhizon</name>
    <dbReference type="NCBI Taxonomy" id="34254"/>
    <lineage>
        <taxon>Eukaryota</taxon>
        <taxon>Viridiplantae</taxon>
        <taxon>Streptophyta</taxon>
        <taxon>Embryophyta</taxon>
        <taxon>Tracheophyta</taxon>
        <taxon>Spermatophyta</taxon>
        <taxon>Magnoliopsida</taxon>
        <taxon>eudicotyledons</taxon>
        <taxon>Gunneridae</taxon>
        <taxon>Pentapetalae</taxon>
        <taxon>asterids</taxon>
        <taxon>lamiids</taxon>
        <taxon>Boraginales</taxon>
        <taxon>Boraginaceae</taxon>
        <taxon>Boraginoideae</taxon>
        <taxon>Lithospermeae</taxon>
        <taxon>Lithospermum</taxon>
    </lineage>
</organism>
<keyword evidence="4 6" id="KW-1133">Transmembrane helix</keyword>
<feature type="transmembrane region" description="Helical" evidence="6">
    <location>
        <begin position="12"/>
        <end position="34"/>
    </location>
</feature>
<evidence type="ECO:0000256" key="4">
    <source>
        <dbReference type="ARBA" id="ARBA00022989"/>
    </source>
</evidence>
<feature type="transmembrane region" description="Helical" evidence="6">
    <location>
        <begin position="40"/>
        <end position="62"/>
    </location>
</feature>
<feature type="region of interest" description="Disordered" evidence="7">
    <location>
        <begin position="340"/>
        <end position="383"/>
    </location>
</feature>
<evidence type="ECO:0000313" key="10">
    <source>
        <dbReference type="Proteomes" id="UP001454036"/>
    </source>
</evidence>
<comment type="subcellular location">
    <subcellularLocation>
        <location evidence="1 6">Membrane</location>
        <topology evidence="1 6">Multi-pass membrane protein</topology>
    </subcellularLocation>
</comment>
<dbReference type="PANTHER" id="PTHR31218">
    <property type="entry name" value="WAT1-RELATED PROTEIN"/>
    <property type="match status" value="1"/>
</dbReference>
<dbReference type="Pfam" id="PF00892">
    <property type="entry name" value="EamA"/>
    <property type="match status" value="2"/>
</dbReference>
<evidence type="ECO:0000256" key="5">
    <source>
        <dbReference type="ARBA" id="ARBA00023136"/>
    </source>
</evidence>
<evidence type="ECO:0000256" key="7">
    <source>
        <dbReference type="SAM" id="MobiDB-lite"/>
    </source>
</evidence>
<proteinExistence type="inferred from homology"/>
<feature type="transmembrane region" description="Helical" evidence="6">
    <location>
        <begin position="284"/>
        <end position="304"/>
    </location>
</feature>
<protein>
    <recommendedName>
        <fullName evidence="6">WAT1-related protein</fullName>
    </recommendedName>
</protein>
<dbReference type="InterPro" id="IPR030184">
    <property type="entry name" value="WAT1-related"/>
</dbReference>
<evidence type="ECO:0000256" key="6">
    <source>
        <dbReference type="RuleBase" id="RU363077"/>
    </source>
</evidence>
<feature type="transmembrane region" description="Helical" evidence="6">
    <location>
        <begin position="310"/>
        <end position="328"/>
    </location>
</feature>
<dbReference type="Proteomes" id="UP001454036">
    <property type="component" value="Unassembled WGS sequence"/>
</dbReference>
<feature type="transmembrane region" description="Helical" evidence="6">
    <location>
        <begin position="255"/>
        <end position="272"/>
    </location>
</feature>
<evidence type="ECO:0000313" key="9">
    <source>
        <dbReference type="EMBL" id="GAA0156690.1"/>
    </source>
</evidence>
<keyword evidence="3 6" id="KW-0812">Transmembrane</keyword>
<evidence type="ECO:0000259" key="8">
    <source>
        <dbReference type="Pfam" id="PF00892"/>
    </source>
</evidence>
<comment type="similarity">
    <text evidence="2 6">Belongs to the drug/metabolite transporter (DMT) superfamily. Plant drug/metabolite exporter (P-DME) (TC 2.A.7.4) family.</text>
</comment>
<feature type="transmembrane region" description="Helical" evidence="6">
    <location>
        <begin position="102"/>
        <end position="123"/>
    </location>
</feature>
<dbReference type="InterPro" id="IPR000620">
    <property type="entry name" value="EamA_dom"/>
</dbReference>
<evidence type="ECO:0000256" key="2">
    <source>
        <dbReference type="ARBA" id="ARBA00007635"/>
    </source>
</evidence>
<feature type="domain" description="EamA" evidence="8">
    <location>
        <begin position="190"/>
        <end position="327"/>
    </location>
</feature>
<gene>
    <name evidence="9" type="ORF">LIER_14121</name>
</gene>
<dbReference type="InterPro" id="IPR037185">
    <property type="entry name" value="EmrE-like"/>
</dbReference>
<feature type="transmembrane region" description="Helical" evidence="6">
    <location>
        <begin position="74"/>
        <end position="96"/>
    </location>
</feature>
<accession>A0AAV3PZJ4</accession>
<evidence type="ECO:0000256" key="1">
    <source>
        <dbReference type="ARBA" id="ARBA00004141"/>
    </source>
</evidence>
<dbReference type="GO" id="GO:0016020">
    <property type="term" value="C:membrane"/>
    <property type="evidence" value="ECO:0007669"/>
    <property type="project" value="UniProtKB-SubCell"/>
</dbReference>
<dbReference type="EMBL" id="BAABME010002926">
    <property type="protein sequence ID" value="GAA0156690.1"/>
    <property type="molecule type" value="Genomic_DNA"/>
</dbReference>
<dbReference type="SUPFAM" id="SSF103481">
    <property type="entry name" value="Multidrug resistance efflux transporter EmrE"/>
    <property type="match status" value="2"/>
</dbReference>
<comment type="caution">
    <text evidence="9">The sequence shown here is derived from an EMBL/GenBank/DDBJ whole genome shotgun (WGS) entry which is preliminary data.</text>
</comment>
<name>A0AAV3PZJ4_LITER</name>
<reference evidence="9 10" key="1">
    <citation type="submission" date="2024-01" db="EMBL/GenBank/DDBJ databases">
        <title>The complete chloroplast genome sequence of Lithospermum erythrorhizon: insights into the phylogenetic relationship among Boraginaceae species and the maternal lineages of purple gromwells.</title>
        <authorList>
            <person name="Okada T."/>
            <person name="Watanabe K."/>
        </authorList>
    </citation>
    <scope>NUCLEOTIDE SEQUENCE [LARGE SCALE GENOMIC DNA]</scope>
</reference>
<keyword evidence="10" id="KW-1185">Reference proteome</keyword>
<feature type="transmembrane region" description="Helical" evidence="6">
    <location>
        <begin position="135"/>
        <end position="155"/>
    </location>
</feature>
<feature type="transmembrane region" description="Helical" evidence="6">
    <location>
        <begin position="187"/>
        <end position="207"/>
    </location>
</feature>
<dbReference type="GO" id="GO:0022857">
    <property type="term" value="F:transmembrane transporter activity"/>
    <property type="evidence" value="ECO:0007669"/>
    <property type="project" value="InterPro"/>
</dbReference>
<sequence length="383" mass="41652">MELSQMLNKLKPYLAIISLQFGYAGMYIVTMVSLKGGMSHWILVVYRHAAAILAVAPFALILERKTRPKMTLSIFLKVLLLGFLEPVVDQNLYYVGMTYTSATFASATVNVLPAITFIMAVIFRLEKVNLKRGASVAKVIGTAITVSGAMVMTLYKGPIVNILPYHPGGDQHHHNNATTSTDNQQHWVTGTILLLCCICSWSAFFIAQSITLKEYPAELSLAALICMAGMVESGVVALIMERDISAWALGFDSRLLAAVYSGVVCSGIAYYIQSVIIKARGPVFLTAFTPLSMVITAVLAAIILAEQVHLGSLIGAAVIVIGLYSVVWGKSKEQKYLNEKGEDSELPVVDKNNSSIPNYNPVVDPLEQTSKPHKNSSTLHQEP</sequence>
<evidence type="ECO:0000256" key="3">
    <source>
        <dbReference type="ARBA" id="ARBA00022692"/>
    </source>
</evidence>
<dbReference type="AlphaFoldDB" id="A0AAV3PZJ4"/>
<keyword evidence="5 6" id="KW-0472">Membrane</keyword>
<feature type="transmembrane region" description="Helical" evidence="6">
    <location>
        <begin position="219"/>
        <end position="240"/>
    </location>
</feature>
<feature type="domain" description="EamA" evidence="8">
    <location>
        <begin position="13"/>
        <end position="144"/>
    </location>
</feature>